<dbReference type="GO" id="GO:0003677">
    <property type="term" value="F:DNA binding"/>
    <property type="evidence" value="ECO:0007669"/>
    <property type="project" value="TreeGrafter"/>
</dbReference>
<organism evidence="7 8">
    <name type="scientific">Diplocarpon rosae</name>
    <dbReference type="NCBI Taxonomy" id="946125"/>
    <lineage>
        <taxon>Eukaryota</taxon>
        <taxon>Fungi</taxon>
        <taxon>Dikarya</taxon>
        <taxon>Ascomycota</taxon>
        <taxon>Pezizomycotina</taxon>
        <taxon>Leotiomycetes</taxon>
        <taxon>Helotiales</taxon>
        <taxon>Drepanopezizaceae</taxon>
        <taxon>Diplocarpon</taxon>
    </lineage>
</organism>
<dbReference type="InterPro" id="IPR029063">
    <property type="entry name" value="SAM-dependent_MTases_sf"/>
</dbReference>
<evidence type="ECO:0000256" key="4">
    <source>
        <dbReference type="ARBA" id="ARBA00022691"/>
    </source>
</evidence>
<dbReference type="GO" id="GO:0005634">
    <property type="term" value="C:nucleus"/>
    <property type="evidence" value="ECO:0007669"/>
    <property type="project" value="TreeGrafter"/>
</dbReference>
<accession>A0AAD9T5N4</accession>
<gene>
    <name evidence="7" type="ORF">QTJ16_000047</name>
</gene>
<comment type="caution">
    <text evidence="7">The sequence shown here is derived from an EMBL/GenBank/DDBJ whole genome shotgun (WGS) entry which is preliminary data.</text>
</comment>
<dbReference type="InterPro" id="IPR050390">
    <property type="entry name" value="C5-Methyltransferase"/>
</dbReference>
<evidence type="ECO:0000313" key="7">
    <source>
        <dbReference type="EMBL" id="KAK2629227.1"/>
    </source>
</evidence>
<feature type="region of interest" description="Disordered" evidence="6">
    <location>
        <begin position="364"/>
        <end position="392"/>
    </location>
</feature>
<evidence type="ECO:0000256" key="5">
    <source>
        <dbReference type="PROSITE-ProRule" id="PRU01016"/>
    </source>
</evidence>
<feature type="region of interest" description="Disordered" evidence="6">
    <location>
        <begin position="478"/>
        <end position="497"/>
    </location>
</feature>
<evidence type="ECO:0000256" key="3">
    <source>
        <dbReference type="ARBA" id="ARBA00022679"/>
    </source>
</evidence>
<dbReference type="Proteomes" id="UP001285354">
    <property type="component" value="Unassembled WGS sequence"/>
</dbReference>
<evidence type="ECO:0000256" key="1">
    <source>
        <dbReference type="ARBA" id="ARBA00011975"/>
    </source>
</evidence>
<dbReference type="EMBL" id="JAUBYV010000001">
    <property type="protein sequence ID" value="KAK2629227.1"/>
    <property type="molecule type" value="Genomic_DNA"/>
</dbReference>
<reference evidence="7" key="1">
    <citation type="submission" date="2023-06" db="EMBL/GenBank/DDBJ databases">
        <title>Draft genome of Marssonina rosae.</title>
        <authorList>
            <person name="Cheng Q."/>
        </authorList>
    </citation>
    <scope>NUCLEOTIDE SEQUENCE</scope>
    <source>
        <strain evidence="7">R4</strain>
    </source>
</reference>
<dbReference type="PROSITE" id="PS51679">
    <property type="entry name" value="SAM_MT_C5"/>
    <property type="match status" value="1"/>
</dbReference>
<evidence type="ECO:0000256" key="2">
    <source>
        <dbReference type="ARBA" id="ARBA00022603"/>
    </source>
</evidence>
<feature type="compositionally biased region" description="Basic and acidic residues" evidence="6">
    <location>
        <begin position="371"/>
        <end position="380"/>
    </location>
</feature>
<comment type="similarity">
    <text evidence="5">Belongs to the class I-like SAM-binding methyltransferase superfamily. C5-methyltransferase family.</text>
</comment>
<dbReference type="AlphaFoldDB" id="A0AAD9T5N4"/>
<evidence type="ECO:0000256" key="6">
    <source>
        <dbReference type="SAM" id="MobiDB-lite"/>
    </source>
</evidence>
<proteinExistence type="inferred from homology"/>
<keyword evidence="4 5" id="KW-0949">S-adenosyl-L-methionine</keyword>
<keyword evidence="3 5" id="KW-0808">Transferase</keyword>
<dbReference type="Gene3D" id="3.90.120.10">
    <property type="entry name" value="DNA Methylase, subunit A, domain 2"/>
    <property type="match status" value="1"/>
</dbReference>
<dbReference type="SUPFAM" id="SSF53335">
    <property type="entry name" value="S-adenosyl-L-methionine-dependent methyltransferases"/>
    <property type="match status" value="1"/>
</dbReference>
<evidence type="ECO:0000313" key="8">
    <source>
        <dbReference type="Proteomes" id="UP001285354"/>
    </source>
</evidence>
<feature type="active site" evidence="5">
    <location>
        <position position="577"/>
    </location>
</feature>
<keyword evidence="8" id="KW-1185">Reference proteome</keyword>
<dbReference type="GO" id="GO:0044027">
    <property type="term" value="P:negative regulation of gene expression via chromosomal CpG island methylation"/>
    <property type="evidence" value="ECO:0007669"/>
    <property type="project" value="TreeGrafter"/>
</dbReference>
<feature type="region of interest" description="Disordered" evidence="6">
    <location>
        <begin position="104"/>
        <end position="126"/>
    </location>
</feature>
<feature type="compositionally biased region" description="Polar residues" evidence="6">
    <location>
        <begin position="381"/>
        <end position="392"/>
    </location>
</feature>
<name>A0AAD9T5N4_9HELO</name>
<sequence length="806" mass="91031">MASLPFFSHHFILAFPATFRLCVCYALLTCCYLARVLLEDEGGVSALKRSRALSTSSSCTMFNTPTPEGFDFDANFIVIEDPARRPNPPKKRIKTPVLVDLKQPRRPASAPMAGSSHRQAELKSHPYPAPEPRVVINLEEEFERQIEDEFYHAAPFQPAQKLRNVLAVCGPQRNPQILLPLLEIDTFLHKDMALRAGKTVELADGTFVKIAKVIKNIQTDEVTLRGWLLQRCTDLKGLLPFKLNEVCFVFQVELDDRRPALEQSVVEIGVDALVRLRRLVSTNFPFPHLRFPKSDLPFTSDEENKRYIRTFERLVVRWKFTTLYENAWERTKNPIYPVHIQKRLLERLSENECTSGCFMNPSALRQQWRGPGEEPTRDSPENLSQQISNPTLKTRKPRFECHVSTGGFHEAEALFSYFQGTHTARPAQSFRHAPIIEILDEEENQASRRRRESRAEEDIERIGNRLGSVLSIDGGFQARSSTQRKAPASKPRTGNAEASTTVKKYTFADAFCGAGGTTSGALAAGLQIVWGLDMDKNAMATWRRNFNAAHYEMWASEFVKIMDARCIVDILHLSPPCQVFSPIHTREGKNDQQNYESLFACGPIIHNSRPRVITLEQTFGILHPKFEDAFNSLIQILTTYEYSVSYQIVEFASYGLAQTRRRLIIVAACPGETLPELPAYTHSGNQFDGLKPLNTVKNVLSRIPRLAPNHDLAAAARRTMWRGPWDAATVIPTITCDGGTRGHPGGKRGFTERELASLQSFPHNHEFMGCAIKKQIGNAVPPIIAKVIFRAIVQHLEEIDELERFA</sequence>
<dbReference type="GO" id="GO:0003886">
    <property type="term" value="F:DNA (cytosine-5-)-methyltransferase activity"/>
    <property type="evidence" value="ECO:0007669"/>
    <property type="project" value="UniProtKB-EC"/>
</dbReference>
<dbReference type="Pfam" id="PF00145">
    <property type="entry name" value="DNA_methylase"/>
    <property type="match status" value="2"/>
</dbReference>
<keyword evidence="2 5" id="KW-0489">Methyltransferase</keyword>
<dbReference type="PRINTS" id="PR00105">
    <property type="entry name" value="C5METTRFRASE"/>
</dbReference>
<dbReference type="InterPro" id="IPR001525">
    <property type="entry name" value="C5_MeTfrase"/>
</dbReference>
<dbReference type="GO" id="GO:0032259">
    <property type="term" value="P:methylation"/>
    <property type="evidence" value="ECO:0007669"/>
    <property type="project" value="UniProtKB-KW"/>
</dbReference>
<dbReference type="PANTHER" id="PTHR10629">
    <property type="entry name" value="CYTOSINE-SPECIFIC METHYLTRANSFERASE"/>
    <property type="match status" value="1"/>
</dbReference>
<protein>
    <recommendedName>
        <fullName evidence="1">DNA (cytosine-5-)-methyltransferase</fullName>
        <ecNumber evidence="1">2.1.1.37</ecNumber>
    </recommendedName>
</protein>
<dbReference type="Gene3D" id="3.40.50.150">
    <property type="entry name" value="Vaccinia Virus protein VP39"/>
    <property type="match status" value="1"/>
</dbReference>
<dbReference type="PANTHER" id="PTHR10629:SF52">
    <property type="entry name" value="DNA (CYTOSINE-5)-METHYLTRANSFERASE 1"/>
    <property type="match status" value="1"/>
</dbReference>
<dbReference type="EC" id="2.1.1.37" evidence="1"/>